<comment type="catalytic activity">
    <reaction evidence="11">
        <text>L-seryl-[protein] + ATP = O-phospho-L-seryl-[protein] + ADP + H(+)</text>
        <dbReference type="Rhea" id="RHEA:17989"/>
        <dbReference type="Rhea" id="RHEA-COMP:9863"/>
        <dbReference type="Rhea" id="RHEA-COMP:11604"/>
        <dbReference type="ChEBI" id="CHEBI:15378"/>
        <dbReference type="ChEBI" id="CHEBI:29999"/>
        <dbReference type="ChEBI" id="CHEBI:30616"/>
        <dbReference type="ChEBI" id="CHEBI:83421"/>
        <dbReference type="ChEBI" id="CHEBI:456216"/>
        <dbReference type="EC" id="2.7.11.22"/>
    </reaction>
</comment>
<keyword evidence="6 12" id="KW-0547">Nucleotide-binding</keyword>
<evidence type="ECO:0000256" key="9">
    <source>
        <dbReference type="ARBA" id="ARBA00023242"/>
    </source>
</evidence>
<dbReference type="OrthoDB" id="272141at2759"/>
<dbReference type="Proteomes" id="UP000070544">
    <property type="component" value="Unassembled WGS sequence"/>
</dbReference>
<dbReference type="SMART" id="SM00220">
    <property type="entry name" value="S_TKc"/>
    <property type="match status" value="1"/>
</dbReference>
<dbReference type="Gene3D" id="1.10.510.10">
    <property type="entry name" value="Transferase(Phosphotransferase) domain 1"/>
    <property type="match status" value="1"/>
</dbReference>
<dbReference type="GO" id="GO:0004693">
    <property type="term" value="F:cyclin-dependent protein serine/threonine kinase activity"/>
    <property type="evidence" value="ECO:0007669"/>
    <property type="project" value="UniProtKB-EC"/>
</dbReference>
<keyword evidence="5" id="KW-0808">Transferase</keyword>
<dbReference type="InterPro" id="IPR008271">
    <property type="entry name" value="Ser/Thr_kinase_AS"/>
</dbReference>
<dbReference type="AlphaFoldDB" id="A0A139AGN6"/>
<dbReference type="PANTHER" id="PTHR24056:SF400">
    <property type="entry name" value="KINASE, PUTATIVE-RELATED"/>
    <property type="match status" value="1"/>
</dbReference>
<dbReference type="InterPro" id="IPR017441">
    <property type="entry name" value="Protein_kinase_ATP_BS"/>
</dbReference>
<dbReference type="PANTHER" id="PTHR24056">
    <property type="entry name" value="CELL DIVISION PROTEIN KINASE"/>
    <property type="match status" value="1"/>
</dbReference>
<evidence type="ECO:0000313" key="16">
    <source>
        <dbReference type="Proteomes" id="UP000070544"/>
    </source>
</evidence>
<comment type="catalytic activity">
    <reaction evidence="10">
        <text>L-threonyl-[protein] + ATP = O-phospho-L-threonyl-[protein] + ADP + H(+)</text>
        <dbReference type="Rhea" id="RHEA:46608"/>
        <dbReference type="Rhea" id="RHEA-COMP:11060"/>
        <dbReference type="Rhea" id="RHEA-COMP:11605"/>
        <dbReference type="ChEBI" id="CHEBI:15378"/>
        <dbReference type="ChEBI" id="CHEBI:30013"/>
        <dbReference type="ChEBI" id="CHEBI:30616"/>
        <dbReference type="ChEBI" id="CHEBI:61977"/>
        <dbReference type="ChEBI" id="CHEBI:456216"/>
        <dbReference type="EC" id="2.7.11.22"/>
    </reaction>
</comment>
<dbReference type="InterPro" id="IPR000719">
    <property type="entry name" value="Prot_kinase_dom"/>
</dbReference>
<dbReference type="OMA" id="FARILXQ"/>
<dbReference type="SUPFAM" id="SSF56112">
    <property type="entry name" value="Protein kinase-like (PK-like)"/>
    <property type="match status" value="1"/>
</dbReference>
<evidence type="ECO:0000256" key="6">
    <source>
        <dbReference type="ARBA" id="ARBA00022741"/>
    </source>
</evidence>
<feature type="domain" description="Protein kinase" evidence="14">
    <location>
        <begin position="9"/>
        <end position="225"/>
    </location>
</feature>
<dbReference type="FunFam" id="3.30.200.20:FF:000049">
    <property type="entry name" value="cyclin-dependent kinase-like 1 isoform X1"/>
    <property type="match status" value="1"/>
</dbReference>
<dbReference type="InterPro" id="IPR050108">
    <property type="entry name" value="CDK"/>
</dbReference>
<protein>
    <recommendedName>
        <fullName evidence="3">cyclin-dependent kinase</fullName>
        <ecNumber evidence="3">2.7.11.22</ecNumber>
    </recommendedName>
</protein>
<keyword evidence="4 13" id="KW-0723">Serine/threonine-protein kinase</keyword>
<gene>
    <name evidence="15" type="ORF">M427DRAFT_123278</name>
</gene>
<keyword evidence="9" id="KW-0539">Nucleus</keyword>
<dbReference type="PROSITE" id="PS50011">
    <property type="entry name" value="PROTEIN_KINASE_DOM"/>
    <property type="match status" value="1"/>
</dbReference>
<evidence type="ECO:0000256" key="1">
    <source>
        <dbReference type="ARBA" id="ARBA00004123"/>
    </source>
</evidence>
<name>A0A139AGN6_GONPJ</name>
<comment type="similarity">
    <text evidence="2">Belongs to the protein kinase superfamily. CMGC Ser/Thr protein kinase family. CDC2/CDKX subfamily.</text>
</comment>
<dbReference type="FunFam" id="1.10.510.10:FF:000624">
    <property type="entry name" value="Mitogen-activated protein kinase"/>
    <property type="match status" value="1"/>
</dbReference>
<reference evidence="15 16" key="1">
    <citation type="journal article" date="2015" name="Genome Biol. Evol.">
        <title>Phylogenomic analyses indicate that early fungi evolved digesting cell walls of algal ancestors of land plants.</title>
        <authorList>
            <person name="Chang Y."/>
            <person name="Wang S."/>
            <person name="Sekimoto S."/>
            <person name="Aerts A.L."/>
            <person name="Choi C."/>
            <person name="Clum A."/>
            <person name="LaButti K.M."/>
            <person name="Lindquist E.A."/>
            <person name="Yee Ngan C."/>
            <person name="Ohm R.A."/>
            <person name="Salamov A.A."/>
            <person name="Grigoriev I.V."/>
            <person name="Spatafora J.W."/>
            <person name="Berbee M.L."/>
        </authorList>
    </citation>
    <scope>NUCLEOTIDE SEQUENCE [LARGE SCALE GENOMIC DNA]</scope>
    <source>
        <strain evidence="15 16">JEL478</strain>
    </source>
</reference>
<evidence type="ECO:0000256" key="12">
    <source>
        <dbReference type="PROSITE-ProRule" id="PRU10141"/>
    </source>
</evidence>
<evidence type="ECO:0000259" key="14">
    <source>
        <dbReference type="PROSITE" id="PS50011"/>
    </source>
</evidence>
<dbReference type="EMBL" id="KQ965758">
    <property type="protein sequence ID" value="KXS15992.1"/>
    <property type="molecule type" value="Genomic_DNA"/>
</dbReference>
<sequence>MPPDPMDAYDKISPIGEGTYGMVMKCRHRESGLTVAIKKFKESEEDMQIRKTALREVRMLKQLKHDNIVNLLEVFRRKGKLYLVFEYVDRTILEELDRCPHGLPEETVRKAMWQLLKAMDYLHSHNVIHRDIKPENILVSSSGVIKLCDFGFARTLAGPGANYTDYVATRWYRAPELLVGDTAYSKPVDVWATGCIFAELLTGQPLFPGESDVDQLYRIVKVLGT</sequence>
<evidence type="ECO:0000256" key="5">
    <source>
        <dbReference type="ARBA" id="ARBA00022679"/>
    </source>
</evidence>
<evidence type="ECO:0000256" key="10">
    <source>
        <dbReference type="ARBA" id="ARBA00047811"/>
    </source>
</evidence>
<dbReference type="PROSITE" id="PS00107">
    <property type="entry name" value="PROTEIN_KINASE_ATP"/>
    <property type="match status" value="1"/>
</dbReference>
<evidence type="ECO:0000256" key="4">
    <source>
        <dbReference type="ARBA" id="ARBA00022527"/>
    </source>
</evidence>
<organism evidence="15 16">
    <name type="scientific">Gonapodya prolifera (strain JEL478)</name>
    <name type="common">Monoblepharis prolifera</name>
    <dbReference type="NCBI Taxonomy" id="1344416"/>
    <lineage>
        <taxon>Eukaryota</taxon>
        <taxon>Fungi</taxon>
        <taxon>Fungi incertae sedis</taxon>
        <taxon>Chytridiomycota</taxon>
        <taxon>Chytridiomycota incertae sedis</taxon>
        <taxon>Monoblepharidomycetes</taxon>
        <taxon>Monoblepharidales</taxon>
        <taxon>Gonapodyaceae</taxon>
        <taxon>Gonapodya</taxon>
    </lineage>
</organism>
<evidence type="ECO:0000256" key="3">
    <source>
        <dbReference type="ARBA" id="ARBA00012425"/>
    </source>
</evidence>
<evidence type="ECO:0000256" key="7">
    <source>
        <dbReference type="ARBA" id="ARBA00022777"/>
    </source>
</evidence>
<feature type="non-terminal residue" evidence="15">
    <location>
        <position position="225"/>
    </location>
</feature>
<evidence type="ECO:0000256" key="11">
    <source>
        <dbReference type="ARBA" id="ARBA00048367"/>
    </source>
</evidence>
<dbReference type="EC" id="2.7.11.22" evidence="3"/>
<dbReference type="GO" id="GO:0005524">
    <property type="term" value="F:ATP binding"/>
    <property type="evidence" value="ECO:0007669"/>
    <property type="project" value="UniProtKB-UniRule"/>
</dbReference>
<evidence type="ECO:0000256" key="13">
    <source>
        <dbReference type="RuleBase" id="RU000304"/>
    </source>
</evidence>
<keyword evidence="8 12" id="KW-0067">ATP-binding</keyword>
<proteinExistence type="inferred from homology"/>
<evidence type="ECO:0000256" key="2">
    <source>
        <dbReference type="ARBA" id="ARBA00006485"/>
    </source>
</evidence>
<accession>A0A139AGN6</accession>
<dbReference type="PROSITE" id="PS00108">
    <property type="entry name" value="PROTEIN_KINASE_ST"/>
    <property type="match status" value="1"/>
</dbReference>
<comment type="subcellular location">
    <subcellularLocation>
        <location evidence="1">Nucleus</location>
    </subcellularLocation>
</comment>
<dbReference type="InterPro" id="IPR011009">
    <property type="entry name" value="Kinase-like_dom_sf"/>
</dbReference>
<dbReference type="PIRSF" id="PIRSF000654">
    <property type="entry name" value="Integrin-linked_kinase"/>
    <property type="match status" value="1"/>
</dbReference>
<dbReference type="GO" id="GO:0005634">
    <property type="term" value="C:nucleus"/>
    <property type="evidence" value="ECO:0007669"/>
    <property type="project" value="UniProtKB-SubCell"/>
</dbReference>
<keyword evidence="16" id="KW-1185">Reference proteome</keyword>
<dbReference type="Gene3D" id="3.30.200.20">
    <property type="entry name" value="Phosphorylase Kinase, domain 1"/>
    <property type="match status" value="1"/>
</dbReference>
<evidence type="ECO:0000256" key="8">
    <source>
        <dbReference type="ARBA" id="ARBA00022840"/>
    </source>
</evidence>
<feature type="binding site" evidence="12">
    <location>
        <position position="39"/>
    </location>
    <ligand>
        <name>ATP</name>
        <dbReference type="ChEBI" id="CHEBI:30616"/>
    </ligand>
</feature>
<dbReference type="Pfam" id="PF00069">
    <property type="entry name" value="Pkinase"/>
    <property type="match status" value="1"/>
</dbReference>
<evidence type="ECO:0000313" key="15">
    <source>
        <dbReference type="EMBL" id="KXS15992.1"/>
    </source>
</evidence>
<keyword evidence="7 15" id="KW-0418">Kinase</keyword>